<dbReference type="GO" id="GO:0071944">
    <property type="term" value="C:cell periphery"/>
    <property type="evidence" value="ECO:0007669"/>
    <property type="project" value="UniProtKB-ARBA"/>
</dbReference>
<dbReference type="Gene3D" id="2.10.25.10">
    <property type="entry name" value="Laminin"/>
    <property type="match status" value="1"/>
</dbReference>
<evidence type="ECO:0000256" key="1">
    <source>
        <dbReference type="PROSITE-ProRule" id="PRU00076"/>
    </source>
</evidence>
<feature type="region of interest" description="Disordered" evidence="2">
    <location>
        <begin position="239"/>
        <end position="281"/>
    </location>
</feature>
<accession>A0A3Q7PW41</accession>
<keyword evidence="5" id="KW-1185">Reference proteome</keyword>
<dbReference type="PROSITE" id="PS00022">
    <property type="entry name" value="EGF_1"/>
    <property type="match status" value="1"/>
</dbReference>
<dbReference type="InterPro" id="IPR000082">
    <property type="entry name" value="SEA_dom"/>
</dbReference>
<keyword evidence="1" id="KW-0245">EGF-like domain</keyword>
<feature type="domain" description="EGF-like" evidence="4">
    <location>
        <begin position="12"/>
        <end position="46"/>
    </location>
</feature>
<sequence>MQGLCHCPLGFSGDHCELQEIRCQNGGKWDGLTCHCPSTFSGSRCEFVVGQVDLDTVDAEVGMEVSVDQEFSPDLNDSTSAAYKDFSDTFPDQMQKIYQNVQGFKDVEILSLRSGSIVVDYLVLLEFPFSPQLETEYEKMKSILKEELQNVSHNGDSCQHNQTLCFKPDSIKVNNNTRKELTLEAICRRATAKGYEDFYFPLVEENRLPASPNALWAWTAPSTVTRASTLWRGAVLLAGETQRTRGSPAHSPPGLPAGRSPRPRPSTHGGAPPTCQHPRGPCARVDPAGKVVRFCDL</sequence>
<feature type="domain" description="SEA" evidence="3">
    <location>
        <begin position="55"/>
        <end position="178"/>
    </location>
</feature>
<evidence type="ECO:0000259" key="3">
    <source>
        <dbReference type="PROSITE" id="PS50024"/>
    </source>
</evidence>
<dbReference type="PANTHER" id="PTHR37999:SF2">
    <property type="entry name" value="MUCIN-17"/>
    <property type="match status" value="1"/>
</dbReference>
<name>A0A3Q7PW41_CALUR</name>
<reference key="1">
    <citation type="submission" date="2019-01" db="UniProtKB">
        <authorList>
            <consortium name="RefSeq"/>
        </authorList>
    </citation>
    <scope>IDENTIFICATION</scope>
</reference>
<dbReference type="Pfam" id="PF01390">
    <property type="entry name" value="SEA"/>
    <property type="match status" value="1"/>
</dbReference>
<dbReference type="RefSeq" id="XP_025720281.1">
    <property type="nucleotide sequence ID" value="XM_025864496.1"/>
</dbReference>
<evidence type="ECO:0000313" key="6">
    <source>
        <dbReference type="RefSeq" id="XP_025720281.1"/>
    </source>
</evidence>
<dbReference type="SMART" id="SM00200">
    <property type="entry name" value="SEA"/>
    <property type="match status" value="1"/>
</dbReference>
<dbReference type="Proteomes" id="UP000286641">
    <property type="component" value="Unplaced"/>
</dbReference>
<keyword evidence="1" id="KW-1015">Disulfide bond</keyword>
<dbReference type="InterPro" id="IPR053311">
    <property type="entry name" value="Mucosal_Integrity_Assoc"/>
</dbReference>
<organism evidence="5 6">
    <name type="scientific">Callorhinus ursinus</name>
    <name type="common">Northern fur seal</name>
    <dbReference type="NCBI Taxonomy" id="34884"/>
    <lineage>
        <taxon>Eukaryota</taxon>
        <taxon>Metazoa</taxon>
        <taxon>Chordata</taxon>
        <taxon>Craniata</taxon>
        <taxon>Vertebrata</taxon>
        <taxon>Euteleostomi</taxon>
        <taxon>Mammalia</taxon>
        <taxon>Eutheria</taxon>
        <taxon>Laurasiatheria</taxon>
        <taxon>Carnivora</taxon>
        <taxon>Caniformia</taxon>
        <taxon>Pinnipedia</taxon>
        <taxon>Otariidae</taxon>
        <taxon>Callorhinus</taxon>
    </lineage>
</organism>
<evidence type="ECO:0000259" key="4">
    <source>
        <dbReference type="PROSITE" id="PS50026"/>
    </source>
</evidence>
<dbReference type="InterPro" id="IPR036364">
    <property type="entry name" value="SEA_dom_sf"/>
</dbReference>
<dbReference type="InterPro" id="IPR000742">
    <property type="entry name" value="EGF"/>
</dbReference>
<proteinExistence type="predicted"/>
<gene>
    <name evidence="6" type="primary">MUC3A</name>
</gene>
<dbReference type="PROSITE" id="PS50026">
    <property type="entry name" value="EGF_3"/>
    <property type="match status" value="1"/>
</dbReference>
<dbReference type="Gene3D" id="3.30.70.960">
    <property type="entry name" value="SEA domain"/>
    <property type="match status" value="1"/>
</dbReference>
<dbReference type="InParanoid" id="A0A3Q7PW41"/>
<protein>
    <submittedName>
        <fullName evidence="6">Mucin-3A</fullName>
    </submittedName>
</protein>
<reference evidence="6" key="2">
    <citation type="submission" date="2025-08" db="UniProtKB">
        <authorList>
            <consortium name="RefSeq"/>
        </authorList>
    </citation>
    <scope>IDENTIFICATION</scope>
    <source>
        <tissue evidence="6">Blood</tissue>
    </source>
</reference>
<dbReference type="SUPFAM" id="SSF82671">
    <property type="entry name" value="SEA domain"/>
    <property type="match status" value="1"/>
</dbReference>
<evidence type="ECO:0000313" key="5">
    <source>
        <dbReference type="Proteomes" id="UP000286641"/>
    </source>
</evidence>
<evidence type="ECO:0000256" key="2">
    <source>
        <dbReference type="SAM" id="MobiDB-lite"/>
    </source>
</evidence>
<dbReference type="PANTHER" id="PTHR37999">
    <property type="entry name" value="MUCIN-17"/>
    <property type="match status" value="1"/>
</dbReference>
<dbReference type="AlphaFoldDB" id="A0A3Q7PW41"/>
<dbReference type="PROSITE" id="PS50024">
    <property type="entry name" value="SEA"/>
    <property type="match status" value="1"/>
</dbReference>
<feature type="disulfide bond" evidence="1">
    <location>
        <begin position="36"/>
        <end position="45"/>
    </location>
</feature>
<comment type="caution">
    <text evidence="1">Lacks conserved residue(s) required for the propagation of feature annotation.</text>
</comment>